<comment type="caution">
    <text evidence="1">The sequence shown here is derived from an EMBL/GenBank/DDBJ whole genome shotgun (WGS) entry which is preliminary data.</text>
</comment>
<name>A0A366QWD8_9HYPO</name>
<dbReference type="OrthoDB" id="3439489at2759"/>
<gene>
    <name evidence="1" type="ORF">FIESC28_10218</name>
</gene>
<dbReference type="GeneID" id="41999649"/>
<protein>
    <submittedName>
        <fullName evidence="1">Uncharacterized protein</fullName>
    </submittedName>
</protein>
<accession>A0A366QWD8</accession>
<dbReference type="Proteomes" id="UP000253153">
    <property type="component" value="Unassembled WGS sequence"/>
</dbReference>
<dbReference type="EMBL" id="QKXC01000282">
    <property type="protein sequence ID" value="RBR08528.1"/>
    <property type="molecule type" value="Genomic_DNA"/>
</dbReference>
<reference evidence="1 2" key="1">
    <citation type="submission" date="2018-06" db="EMBL/GenBank/DDBJ databases">
        <title>Fusarium incarnatum-equiseti species complex species 28.</title>
        <authorList>
            <person name="Gardiner D.M."/>
        </authorList>
    </citation>
    <scope>NUCLEOTIDE SEQUENCE [LARGE SCALE GENOMIC DNA]</scope>
    <source>
        <strain evidence="1 2">FIESC_28</strain>
    </source>
</reference>
<organism evidence="1 2">
    <name type="scientific">Fusarium coffeatum</name>
    <dbReference type="NCBI Taxonomy" id="231269"/>
    <lineage>
        <taxon>Eukaryota</taxon>
        <taxon>Fungi</taxon>
        <taxon>Dikarya</taxon>
        <taxon>Ascomycota</taxon>
        <taxon>Pezizomycotina</taxon>
        <taxon>Sordariomycetes</taxon>
        <taxon>Hypocreomycetidae</taxon>
        <taxon>Hypocreales</taxon>
        <taxon>Nectriaceae</taxon>
        <taxon>Fusarium</taxon>
        <taxon>Fusarium incarnatum-equiseti species complex</taxon>
    </lineage>
</organism>
<dbReference type="AlphaFoldDB" id="A0A366QWD8"/>
<evidence type="ECO:0000313" key="2">
    <source>
        <dbReference type="Proteomes" id="UP000253153"/>
    </source>
</evidence>
<proteinExistence type="predicted"/>
<keyword evidence="2" id="KW-1185">Reference proteome</keyword>
<dbReference type="RefSeq" id="XP_031011595.1">
    <property type="nucleotide sequence ID" value="XM_031164353.1"/>
</dbReference>
<evidence type="ECO:0000313" key="1">
    <source>
        <dbReference type="EMBL" id="RBR08528.1"/>
    </source>
</evidence>
<sequence>MAYNLPRRFSISIDGKPVAMPEGQVEERSQAFSVENGGGRPAIFEIQDDHLVSGDLVLGRSMVEPMIAAPKPVIWCHKENMRQLQPVQVENRGNGPEIRFRGEKLAYMSGLLCSPMFHDEEFNSQKVEVRPVPF</sequence>